<accession>A0A3S3ZA44</accession>
<dbReference type="OrthoDB" id="2020141at2"/>
<feature type="domain" description="Orc1-like AAA ATPase" evidence="1">
    <location>
        <begin position="19"/>
        <end position="206"/>
    </location>
</feature>
<dbReference type="InterPro" id="IPR027417">
    <property type="entry name" value="P-loop_NTPase"/>
</dbReference>
<dbReference type="Pfam" id="PF13191">
    <property type="entry name" value="AAA_16"/>
    <property type="match status" value="1"/>
</dbReference>
<dbReference type="PANTHER" id="PTHR34301:SF8">
    <property type="entry name" value="ATPASE DOMAIN-CONTAINING PROTEIN"/>
    <property type="match status" value="1"/>
</dbReference>
<dbReference type="AlphaFoldDB" id="A0A3S3ZA44"/>
<protein>
    <submittedName>
        <fullName evidence="2">ATP-binding protein</fullName>
    </submittedName>
</protein>
<dbReference type="Gene3D" id="3.40.50.300">
    <property type="entry name" value="P-loop containing nucleotide triphosphate hydrolases"/>
    <property type="match status" value="1"/>
</dbReference>
<dbReference type="RefSeq" id="WP_128495046.1">
    <property type="nucleotide sequence ID" value="NZ_RZNB01000003.1"/>
</dbReference>
<evidence type="ECO:0000313" key="2">
    <source>
        <dbReference type="EMBL" id="RWZ51052.1"/>
    </source>
</evidence>
<dbReference type="SUPFAM" id="SSF52540">
    <property type="entry name" value="P-loop containing nucleoside triphosphate hydrolases"/>
    <property type="match status" value="1"/>
</dbReference>
<keyword evidence="3" id="KW-1185">Reference proteome</keyword>
<comment type="caution">
    <text evidence="2">The sequence shown here is derived from an EMBL/GenBank/DDBJ whole genome shotgun (WGS) entry which is preliminary data.</text>
</comment>
<keyword evidence="2" id="KW-0547">Nucleotide-binding</keyword>
<dbReference type="Proteomes" id="UP000288547">
    <property type="component" value="Unassembled WGS sequence"/>
</dbReference>
<name>A0A3S3ZA44_9MICO</name>
<dbReference type="EMBL" id="RZNB01000003">
    <property type="protein sequence ID" value="RWZ51052.1"/>
    <property type="molecule type" value="Genomic_DNA"/>
</dbReference>
<reference evidence="2 3" key="1">
    <citation type="submission" date="2018-12" db="EMBL/GenBank/DDBJ databases">
        <authorList>
            <person name="Li F."/>
        </authorList>
    </citation>
    <scope>NUCLEOTIDE SEQUENCE [LARGE SCALE GENOMIC DNA]</scope>
    <source>
        <strain evidence="2 3">11W25H-1</strain>
    </source>
</reference>
<keyword evidence="2" id="KW-0067">ATP-binding</keyword>
<organism evidence="2 3">
    <name type="scientific">Labedella phragmitis</name>
    <dbReference type="NCBI Taxonomy" id="2498849"/>
    <lineage>
        <taxon>Bacteria</taxon>
        <taxon>Bacillati</taxon>
        <taxon>Actinomycetota</taxon>
        <taxon>Actinomycetes</taxon>
        <taxon>Micrococcales</taxon>
        <taxon>Microbacteriaceae</taxon>
        <taxon>Labedella</taxon>
    </lineage>
</organism>
<evidence type="ECO:0000259" key="1">
    <source>
        <dbReference type="Pfam" id="PF13191"/>
    </source>
</evidence>
<evidence type="ECO:0000313" key="3">
    <source>
        <dbReference type="Proteomes" id="UP000288547"/>
    </source>
</evidence>
<dbReference type="PANTHER" id="PTHR34301">
    <property type="entry name" value="DNA-BINDING PROTEIN-RELATED"/>
    <property type="match status" value="1"/>
</dbReference>
<proteinExistence type="predicted"/>
<dbReference type="InterPro" id="IPR041664">
    <property type="entry name" value="AAA_16"/>
</dbReference>
<gene>
    <name evidence="2" type="ORF">ELQ90_09660</name>
</gene>
<sequence length="407" mass="45463">MESIDNPYTPNAGASPEVLVGRQDQTSAFDTLLRRLSRGRSEQSMIVTGLRGVGKTVLLNEFVDIASRANWEIVEFEANKHDDRHFRQTMFSQLKAALLRLSPRDRWSDRGRRAAEVLSAFAVSVDRQGTWSMSWDIPPAEGYADHGDLGMDLTDVLVAIGEAAREQERGLVLLIDEVQFLRASQLEALIQAIHKTVQRKLPVTFVGAGLPQIAELAGDAKSYAERLFTFPRIDSLDGDEARQALTEPALAEGAVFDDDAVDLAIEITKGYPYFIQELGYQVWTVATAHRIHREDVVSAREAYDVKLDSSFFRVRLDRATPLQTAYMRAMAELGPEAQKASEVARLMGRDSTQIGPTRAELIEMGLLYTPEHGYAAFTVPDFDTFMLRAVPVLDVPPLRPRRLRTTE</sequence>
<dbReference type="GO" id="GO:0005524">
    <property type="term" value="F:ATP binding"/>
    <property type="evidence" value="ECO:0007669"/>
    <property type="project" value="UniProtKB-KW"/>
</dbReference>